<gene>
    <name evidence="11" type="ORF">GCM10009846_20760</name>
</gene>
<feature type="region of interest" description="Disordered" evidence="8">
    <location>
        <begin position="289"/>
        <end position="339"/>
    </location>
</feature>
<evidence type="ECO:0000256" key="5">
    <source>
        <dbReference type="ARBA" id="ARBA00022777"/>
    </source>
</evidence>
<name>A0ABP5MN87_9MICO</name>
<evidence type="ECO:0000256" key="7">
    <source>
        <dbReference type="PROSITE-ProRule" id="PRU10141"/>
    </source>
</evidence>
<evidence type="ECO:0000256" key="6">
    <source>
        <dbReference type="ARBA" id="ARBA00022840"/>
    </source>
</evidence>
<dbReference type="PANTHER" id="PTHR43289:SF6">
    <property type="entry name" value="SERINE_THREONINE-PROTEIN KINASE NEKL-3"/>
    <property type="match status" value="1"/>
</dbReference>
<keyword evidence="5" id="KW-0418">Kinase</keyword>
<keyword evidence="9" id="KW-1133">Transmembrane helix</keyword>
<dbReference type="RefSeq" id="WP_344343313.1">
    <property type="nucleotide sequence ID" value="NZ_BAAAQT010000006.1"/>
</dbReference>
<keyword evidence="12" id="KW-1185">Reference proteome</keyword>
<comment type="caution">
    <text evidence="11">The sequence shown here is derived from an EMBL/GenBank/DDBJ whole genome shotgun (WGS) entry which is preliminary data.</text>
</comment>
<dbReference type="PROSITE" id="PS50011">
    <property type="entry name" value="PROTEIN_KINASE_DOM"/>
    <property type="match status" value="1"/>
</dbReference>
<organism evidence="11 12">
    <name type="scientific">Agrococcus versicolor</name>
    <dbReference type="NCBI Taxonomy" id="501482"/>
    <lineage>
        <taxon>Bacteria</taxon>
        <taxon>Bacillati</taxon>
        <taxon>Actinomycetota</taxon>
        <taxon>Actinomycetes</taxon>
        <taxon>Micrococcales</taxon>
        <taxon>Microbacteriaceae</taxon>
        <taxon>Agrococcus</taxon>
    </lineage>
</organism>
<dbReference type="Pfam" id="PF00069">
    <property type="entry name" value="Pkinase"/>
    <property type="match status" value="1"/>
</dbReference>
<dbReference type="PROSITE" id="PS00107">
    <property type="entry name" value="PROTEIN_KINASE_ATP"/>
    <property type="match status" value="1"/>
</dbReference>
<evidence type="ECO:0000256" key="9">
    <source>
        <dbReference type="SAM" id="Phobius"/>
    </source>
</evidence>
<dbReference type="SMART" id="SM00220">
    <property type="entry name" value="S_TKc"/>
    <property type="match status" value="1"/>
</dbReference>
<keyword evidence="4 7" id="KW-0547">Nucleotide-binding</keyword>
<evidence type="ECO:0000256" key="3">
    <source>
        <dbReference type="ARBA" id="ARBA00022679"/>
    </source>
</evidence>
<protein>
    <recommendedName>
        <fullName evidence="1">non-specific serine/threonine protein kinase</fullName>
        <ecNumber evidence="1">2.7.11.1</ecNumber>
    </recommendedName>
</protein>
<dbReference type="InterPro" id="IPR011009">
    <property type="entry name" value="Kinase-like_dom_sf"/>
</dbReference>
<keyword evidence="9" id="KW-0472">Membrane</keyword>
<sequence>MAARLPSSPPVLPGFTHVHILGKGGFADVFLYEQNLPRRPVAVKVMHADLVDDRVRSAFRSEVNLMGRLSAHPSILSVHSASVSADGRPYLVMELCSTEIGDRFRERPFELDEALEVVVRIGGALETAHRAGTLHRDVKPANILTTAFGHPVLSDFGIAANMHLGDHEAEGVSVPWSAPEVLRDETAGTVASEVWSFGATLYSLVAGRSPAEIRGGRNGTDELTARILAHDIQPFDVDAPEALRAVVRKALAKDPADRYHAILPMVEDLQAVQLEMGVPVTPIDLQERPWSRDVEGAADEPREEELPLRARAARRRAPMRGAQQIDISSSTQAAPPPSRRGLVSVLAGAATAVVLGAVAVVAVAVTTIQGTVPVVDEVVAEPVDGGVAFTWDDPGLVDADSYLVTTASGDAVIQRGSTFRLSGATGDELCITVAVNRDGRSGDAAEACGEVP</sequence>
<keyword evidence="9" id="KW-0812">Transmembrane</keyword>
<dbReference type="InterPro" id="IPR017441">
    <property type="entry name" value="Protein_kinase_ATP_BS"/>
</dbReference>
<dbReference type="SUPFAM" id="SSF56112">
    <property type="entry name" value="Protein kinase-like (PK-like)"/>
    <property type="match status" value="1"/>
</dbReference>
<keyword evidence="2" id="KW-0723">Serine/threonine-protein kinase</keyword>
<evidence type="ECO:0000256" key="1">
    <source>
        <dbReference type="ARBA" id="ARBA00012513"/>
    </source>
</evidence>
<evidence type="ECO:0000256" key="8">
    <source>
        <dbReference type="SAM" id="MobiDB-lite"/>
    </source>
</evidence>
<feature type="transmembrane region" description="Helical" evidence="9">
    <location>
        <begin position="342"/>
        <end position="365"/>
    </location>
</feature>
<dbReference type="EMBL" id="BAAAQT010000006">
    <property type="protein sequence ID" value="GAA2174515.1"/>
    <property type="molecule type" value="Genomic_DNA"/>
</dbReference>
<proteinExistence type="predicted"/>
<evidence type="ECO:0000256" key="4">
    <source>
        <dbReference type="ARBA" id="ARBA00022741"/>
    </source>
</evidence>
<dbReference type="InterPro" id="IPR000719">
    <property type="entry name" value="Prot_kinase_dom"/>
</dbReference>
<evidence type="ECO:0000256" key="2">
    <source>
        <dbReference type="ARBA" id="ARBA00022527"/>
    </source>
</evidence>
<dbReference type="PANTHER" id="PTHR43289">
    <property type="entry name" value="MITOGEN-ACTIVATED PROTEIN KINASE KINASE KINASE 20-RELATED"/>
    <property type="match status" value="1"/>
</dbReference>
<dbReference type="CDD" id="cd14014">
    <property type="entry name" value="STKc_PknB_like"/>
    <property type="match status" value="1"/>
</dbReference>
<evidence type="ECO:0000259" key="10">
    <source>
        <dbReference type="PROSITE" id="PS50011"/>
    </source>
</evidence>
<feature type="domain" description="Protein kinase" evidence="10">
    <location>
        <begin position="15"/>
        <end position="272"/>
    </location>
</feature>
<dbReference type="Gene3D" id="1.10.510.10">
    <property type="entry name" value="Transferase(Phosphotransferase) domain 1"/>
    <property type="match status" value="1"/>
</dbReference>
<evidence type="ECO:0000313" key="11">
    <source>
        <dbReference type="EMBL" id="GAA2174515.1"/>
    </source>
</evidence>
<dbReference type="Gene3D" id="3.30.200.20">
    <property type="entry name" value="Phosphorylase Kinase, domain 1"/>
    <property type="match status" value="1"/>
</dbReference>
<feature type="binding site" evidence="7">
    <location>
        <position position="44"/>
    </location>
    <ligand>
        <name>ATP</name>
        <dbReference type="ChEBI" id="CHEBI:30616"/>
    </ligand>
</feature>
<evidence type="ECO:0000313" key="12">
    <source>
        <dbReference type="Proteomes" id="UP001501599"/>
    </source>
</evidence>
<reference evidence="12" key="1">
    <citation type="journal article" date="2019" name="Int. J. Syst. Evol. Microbiol.">
        <title>The Global Catalogue of Microorganisms (GCM) 10K type strain sequencing project: providing services to taxonomists for standard genome sequencing and annotation.</title>
        <authorList>
            <consortium name="The Broad Institute Genomics Platform"/>
            <consortium name="The Broad Institute Genome Sequencing Center for Infectious Disease"/>
            <person name="Wu L."/>
            <person name="Ma J."/>
        </authorList>
    </citation>
    <scope>NUCLEOTIDE SEQUENCE [LARGE SCALE GENOMIC DNA]</scope>
    <source>
        <strain evidence="12">JCM 16026</strain>
    </source>
</reference>
<dbReference type="EC" id="2.7.11.1" evidence="1"/>
<keyword evidence="6 7" id="KW-0067">ATP-binding</keyword>
<dbReference type="Proteomes" id="UP001501599">
    <property type="component" value="Unassembled WGS sequence"/>
</dbReference>
<accession>A0ABP5MN87</accession>
<keyword evidence="3" id="KW-0808">Transferase</keyword>